<keyword evidence="3 5" id="KW-1133">Transmembrane helix</keyword>
<evidence type="ECO:0008006" key="8">
    <source>
        <dbReference type="Google" id="ProtNLM"/>
    </source>
</evidence>
<dbReference type="RefSeq" id="WP_113882440.1">
    <property type="nucleotide sequence ID" value="NZ_QNSF01000004.1"/>
</dbReference>
<keyword evidence="2 5" id="KW-0812">Transmembrane</keyword>
<dbReference type="OrthoDB" id="9774900at2"/>
<dbReference type="InterPro" id="IPR007343">
    <property type="entry name" value="Uncharacterised_pept_Zn_put"/>
</dbReference>
<dbReference type="Proteomes" id="UP000252731">
    <property type="component" value="Unassembled WGS sequence"/>
</dbReference>
<evidence type="ECO:0000256" key="3">
    <source>
        <dbReference type="ARBA" id="ARBA00022989"/>
    </source>
</evidence>
<feature type="transmembrane region" description="Helical" evidence="5">
    <location>
        <begin position="25"/>
        <end position="44"/>
    </location>
</feature>
<dbReference type="AlphaFoldDB" id="A0A366JZ54"/>
<sequence>MKWKGRRASSNVEDRRGMGGGGKTLIGGGLGGIIIVLLFTFLGGDPGELLGNMAGTDSGTAVPYEESEQEKELADFVSVVLADTEEVWTDIFEEQGLQYKEPTLVLYSGSVQSACGAASSSVGPFYCPGDQKLYIDLSFYEELQRKFQAPGDFAMAYVIAHEVGHHVQTLLGTTEEIMPLRQRMSEEKFNQYLVRFELQADYYSGVWAHHAQGMGYLEEGDLEEALNAATAVGDDTLQKRAQGYVVPESFTHGTSEQRNSWFYKGFQNGTIKGGDTFKQSK</sequence>
<keyword evidence="4 5" id="KW-0472">Membrane</keyword>
<name>A0A366JZ54_CYTFI</name>
<gene>
    <name evidence="6" type="ORF">DFO70_104332</name>
</gene>
<dbReference type="PANTHER" id="PTHR30168:SF0">
    <property type="entry name" value="INNER MEMBRANE PROTEIN"/>
    <property type="match status" value="1"/>
</dbReference>
<dbReference type="PANTHER" id="PTHR30168">
    <property type="entry name" value="PUTATIVE MEMBRANE PROTEIN YPFJ"/>
    <property type="match status" value="1"/>
</dbReference>
<proteinExistence type="predicted"/>
<evidence type="ECO:0000256" key="1">
    <source>
        <dbReference type="ARBA" id="ARBA00004167"/>
    </source>
</evidence>
<dbReference type="Pfam" id="PF04228">
    <property type="entry name" value="Zn_peptidase"/>
    <property type="match status" value="1"/>
</dbReference>
<evidence type="ECO:0000256" key="5">
    <source>
        <dbReference type="SAM" id="Phobius"/>
    </source>
</evidence>
<comment type="subcellular location">
    <subcellularLocation>
        <location evidence="1">Membrane</location>
        <topology evidence="1">Single-pass membrane protein</topology>
    </subcellularLocation>
</comment>
<keyword evidence="7" id="KW-1185">Reference proteome</keyword>
<reference evidence="6 7" key="1">
    <citation type="submission" date="2018-06" db="EMBL/GenBank/DDBJ databases">
        <title>Freshwater and sediment microbial communities from various areas in North America, analyzing microbe dynamics in response to fracking.</title>
        <authorList>
            <person name="Lamendella R."/>
        </authorList>
    </citation>
    <scope>NUCLEOTIDE SEQUENCE [LARGE SCALE GENOMIC DNA]</scope>
    <source>
        <strain evidence="6 7">14_TX</strain>
    </source>
</reference>
<dbReference type="GO" id="GO:0016020">
    <property type="term" value="C:membrane"/>
    <property type="evidence" value="ECO:0007669"/>
    <property type="project" value="UniProtKB-SubCell"/>
</dbReference>
<dbReference type="EMBL" id="QNSF01000004">
    <property type="protein sequence ID" value="RBP94690.1"/>
    <property type="molecule type" value="Genomic_DNA"/>
</dbReference>
<accession>A0A366JZ54</accession>
<comment type="caution">
    <text evidence="6">The sequence shown here is derived from an EMBL/GenBank/DDBJ whole genome shotgun (WGS) entry which is preliminary data.</text>
</comment>
<evidence type="ECO:0000313" key="6">
    <source>
        <dbReference type="EMBL" id="RBP94690.1"/>
    </source>
</evidence>
<evidence type="ECO:0000256" key="4">
    <source>
        <dbReference type="ARBA" id="ARBA00023136"/>
    </source>
</evidence>
<evidence type="ECO:0000256" key="2">
    <source>
        <dbReference type="ARBA" id="ARBA00022692"/>
    </source>
</evidence>
<protein>
    <recommendedName>
        <fullName evidence="8">Metalloprotease</fullName>
    </recommendedName>
</protein>
<dbReference type="STRING" id="1399.VL14_18400"/>
<organism evidence="6 7">
    <name type="scientific">Cytobacillus firmus</name>
    <name type="common">Bacillus firmus</name>
    <dbReference type="NCBI Taxonomy" id="1399"/>
    <lineage>
        <taxon>Bacteria</taxon>
        <taxon>Bacillati</taxon>
        <taxon>Bacillota</taxon>
        <taxon>Bacilli</taxon>
        <taxon>Bacillales</taxon>
        <taxon>Bacillaceae</taxon>
        <taxon>Cytobacillus</taxon>
    </lineage>
</organism>
<evidence type="ECO:0000313" key="7">
    <source>
        <dbReference type="Proteomes" id="UP000252731"/>
    </source>
</evidence>